<dbReference type="AlphaFoldDB" id="A0A4C1SRQ8"/>
<evidence type="ECO:0000256" key="1">
    <source>
        <dbReference type="SAM" id="MobiDB-lite"/>
    </source>
</evidence>
<feature type="region of interest" description="Disordered" evidence="1">
    <location>
        <begin position="71"/>
        <end position="93"/>
    </location>
</feature>
<keyword evidence="3" id="KW-1185">Reference proteome</keyword>
<protein>
    <submittedName>
        <fullName evidence="2">Uncharacterized protein</fullName>
    </submittedName>
</protein>
<dbReference type="EMBL" id="BGZK01000011">
    <property type="protein sequence ID" value="GBP03731.1"/>
    <property type="molecule type" value="Genomic_DNA"/>
</dbReference>
<evidence type="ECO:0000313" key="2">
    <source>
        <dbReference type="EMBL" id="GBP03731.1"/>
    </source>
</evidence>
<evidence type="ECO:0000313" key="3">
    <source>
        <dbReference type="Proteomes" id="UP000299102"/>
    </source>
</evidence>
<accession>A0A4C1SRQ8</accession>
<proteinExistence type="predicted"/>
<name>A0A4C1SRQ8_EUMVA</name>
<dbReference type="Proteomes" id="UP000299102">
    <property type="component" value="Unassembled WGS sequence"/>
</dbReference>
<comment type="caution">
    <text evidence="2">The sequence shown here is derived from an EMBL/GenBank/DDBJ whole genome shotgun (WGS) entry which is preliminary data.</text>
</comment>
<gene>
    <name evidence="2" type="ORF">EVAR_2459_1</name>
</gene>
<organism evidence="2 3">
    <name type="scientific">Eumeta variegata</name>
    <name type="common">Bagworm moth</name>
    <name type="synonym">Eumeta japonica</name>
    <dbReference type="NCBI Taxonomy" id="151549"/>
    <lineage>
        <taxon>Eukaryota</taxon>
        <taxon>Metazoa</taxon>
        <taxon>Ecdysozoa</taxon>
        <taxon>Arthropoda</taxon>
        <taxon>Hexapoda</taxon>
        <taxon>Insecta</taxon>
        <taxon>Pterygota</taxon>
        <taxon>Neoptera</taxon>
        <taxon>Endopterygota</taxon>
        <taxon>Lepidoptera</taxon>
        <taxon>Glossata</taxon>
        <taxon>Ditrysia</taxon>
        <taxon>Tineoidea</taxon>
        <taxon>Psychidae</taxon>
        <taxon>Oiketicinae</taxon>
        <taxon>Eumeta</taxon>
    </lineage>
</organism>
<reference evidence="2 3" key="1">
    <citation type="journal article" date="2019" name="Commun. Biol.">
        <title>The bagworm genome reveals a unique fibroin gene that provides high tensile strength.</title>
        <authorList>
            <person name="Kono N."/>
            <person name="Nakamura H."/>
            <person name="Ohtoshi R."/>
            <person name="Tomita M."/>
            <person name="Numata K."/>
            <person name="Arakawa K."/>
        </authorList>
    </citation>
    <scope>NUCLEOTIDE SEQUENCE [LARGE SCALE GENOMIC DNA]</scope>
</reference>
<sequence length="130" mass="14056">MTGVRQEHVTRNLINPRVHGCSRLEDIYIGTIITVAPSAPGPDTRPPISPAARRPLIRILRGFPSRRYGQTSAYAPFSGQPAAGGARGAGGTRGRNVLISLRVTGHVHPSPGPPQSRPPRRCHRHCLHNN</sequence>